<dbReference type="Proteomes" id="UP001186974">
    <property type="component" value="Unassembled WGS sequence"/>
</dbReference>
<comment type="caution">
    <text evidence="1">The sequence shown here is derived from an EMBL/GenBank/DDBJ whole genome shotgun (WGS) entry which is preliminary data.</text>
</comment>
<protein>
    <submittedName>
        <fullName evidence="1">Uncharacterized protein</fullName>
    </submittedName>
</protein>
<dbReference type="EMBL" id="JAWDJW010006539">
    <property type="protein sequence ID" value="KAK3064347.1"/>
    <property type="molecule type" value="Genomic_DNA"/>
</dbReference>
<organism evidence="1 2">
    <name type="scientific">Coniosporium uncinatum</name>
    <dbReference type="NCBI Taxonomy" id="93489"/>
    <lineage>
        <taxon>Eukaryota</taxon>
        <taxon>Fungi</taxon>
        <taxon>Dikarya</taxon>
        <taxon>Ascomycota</taxon>
        <taxon>Pezizomycotina</taxon>
        <taxon>Dothideomycetes</taxon>
        <taxon>Dothideomycetes incertae sedis</taxon>
        <taxon>Coniosporium</taxon>
    </lineage>
</organism>
<proteinExistence type="predicted"/>
<evidence type="ECO:0000313" key="2">
    <source>
        <dbReference type="Proteomes" id="UP001186974"/>
    </source>
</evidence>
<reference evidence="1" key="1">
    <citation type="submission" date="2024-09" db="EMBL/GenBank/DDBJ databases">
        <title>Black Yeasts Isolated from many extreme environments.</title>
        <authorList>
            <person name="Coleine C."/>
            <person name="Stajich J.E."/>
            <person name="Selbmann L."/>
        </authorList>
    </citation>
    <scope>NUCLEOTIDE SEQUENCE</scope>
    <source>
        <strain evidence="1">CCFEE 5737</strain>
    </source>
</reference>
<gene>
    <name evidence="1" type="ORF">LTS18_008035</name>
</gene>
<keyword evidence="2" id="KW-1185">Reference proteome</keyword>
<sequence>MSRARQSAARPSAGLSTAATTSMPIHEPPQHPLNANAQRRLQALTQTHQLRNLKTHQNKAAENITNNAYEINEMLYQREELLRKRKVKRQAEEREPDTDDEREEANVEKLREEVGRMTKKMDESIRKIIDGQQSLEHIENSLRYVTTNAASHSTVSQRQTQGTQRRGEDSEASVLGSFDPTDPAAGTAAPPPASSVLFRQRVDREKDTYTNLSLSTRYADHNTYIGFKQHVHEAHNPGEDAPPLPHRNTWFKESGAEPAPGVTVAEDSDDDIAIAREKISTKCPLTLLEFKDPVTSKKCPHSFEKSAIMEMIRQPHGRGRVVKCPVAGCDQMLTADDLSTNAALQRKIKRIQAFRNAYHSDDEDEGPRSTMNNRPESIASDSGEDIDDVGTSARRRKSVKPKSEPGTQRARGRGSGAMPRSSAAVVDLGEGSDSEEGD</sequence>
<evidence type="ECO:0000313" key="1">
    <source>
        <dbReference type="EMBL" id="KAK3064347.1"/>
    </source>
</evidence>
<accession>A0ACC3DAH9</accession>
<name>A0ACC3DAH9_9PEZI</name>